<proteinExistence type="predicted"/>
<evidence type="ECO:0000313" key="6">
    <source>
        <dbReference type="Proteomes" id="UP000441358"/>
    </source>
</evidence>
<dbReference type="Proteomes" id="UP000441358">
    <property type="component" value="Unassembled WGS sequence"/>
</dbReference>
<evidence type="ECO:0000313" key="2">
    <source>
        <dbReference type="EMBL" id="MRY85815.1"/>
    </source>
</evidence>
<dbReference type="RefSeq" id="WP_009018538.1">
    <property type="nucleotide sequence ID" value="NZ_CP072231.1"/>
</dbReference>
<gene>
    <name evidence="1" type="ORF">ERS852560_04334</name>
    <name evidence="3" type="ORF">GKD54_17305</name>
    <name evidence="2" type="ORF">GKD58_16405</name>
    <name evidence="4" type="ORF">GKD66_09585</name>
</gene>
<name>A0A174XJ89_PARDI</name>
<dbReference type="Proteomes" id="UP000471216">
    <property type="component" value="Unassembled WGS sequence"/>
</dbReference>
<accession>A0A174XJ89</accession>
<evidence type="ECO:0000313" key="4">
    <source>
        <dbReference type="EMBL" id="MRZ50468.1"/>
    </source>
</evidence>
<evidence type="ECO:0000313" key="1">
    <source>
        <dbReference type="EMBL" id="CUQ56715.1"/>
    </source>
</evidence>
<organism evidence="1 5">
    <name type="scientific">Parabacteroides distasonis</name>
    <dbReference type="NCBI Taxonomy" id="823"/>
    <lineage>
        <taxon>Bacteria</taxon>
        <taxon>Pseudomonadati</taxon>
        <taxon>Bacteroidota</taxon>
        <taxon>Bacteroidia</taxon>
        <taxon>Bacteroidales</taxon>
        <taxon>Tannerellaceae</taxon>
        <taxon>Parabacteroides</taxon>
    </lineage>
</organism>
<reference evidence="1 5" key="1">
    <citation type="submission" date="2015-09" db="EMBL/GenBank/DDBJ databases">
        <authorList>
            <consortium name="Pathogen Informatics"/>
        </authorList>
    </citation>
    <scope>NUCLEOTIDE SEQUENCE [LARGE SCALE GENOMIC DNA]</scope>
    <source>
        <strain evidence="1 5">2789STDY5834948</strain>
    </source>
</reference>
<dbReference type="AlphaFoldDB" id="A0A174XJ89"/>
<dbReference type="EMBL" id="WKMC01000005">
    <property type="protein sequence ID" value="MRZ50468.1"/>
    <property type="molecule type" value="Genomic_DNA"/>
</dbReference>
<evidence type="ECO:0000313" key="7">
    <source>
        <dbReference type="Proteomes" id="UP000450599"/>
    </source>
</evidence>
<dbReference type="EMBL" id="CZBM01000031">
    <property type="protein sequence ID" value="CUQ56715.1"/>
    <property type="molecule type" value="Genomic_DNA"/>
</dbReference>
<evidence type="ECO:0000313" key="8">
    <source>
        <dbReference type="Proteomes" id="UP000471216"/>
    </source>
</evidence>
<evidence type="ECO:0000313" key="5">
    <source>
        <dbReference type="Proteomes" id="UP000095332"/>
    </source>
</evidence>
<dbReference type="Proteomes" id="UP000095332">
    <property type="component" value="Unassembled WGS sequence"/>
</dbReference>
<dbReference type="Proteomes" id="UP000450599">
    <property type="component" value="Unassembled WGS sequence"/>
</dbReference>
<protein>
    <submittedName>
        <fullName evidence="2">DUF3791 domain-containing protein</fullName>
    </submittedName>
    <submittedName>
        <fullName evidence="1">Protein of uncharacterized function (DUF3791)</fullName>
    </submittedName>
</protein>
<sequence length="68" mass="8238">MREQVLWRKVARIIMRLAERLQISPERALAIFYDTRTCSMLHDSKYGLHLMSDDYILNDLLEELRDRQ</sequence>
<dbReference type="EMBL" id="WKMX01000017">
    <property type="protein sequence ID" value="MRZ07928.1"/>
    <property type="molecule type" value="Genomic_DNA"/>
</dbReference>
<reference evidence="6 7" key="2">
    <citation type="journal article" date="2019" name="Nat. Med.">
        <title>A library of human gut bacterial isolates paired with longitudinal multiomics data enables mechanistic microbiome research.</title>
        <authorList>
            <person name="Poyet M."/>
            <person name="Groussin M."/>
            <person name="Gibbons S.M."/>
            <person name="Avila-Pacheco J."/>
            <person name="Jiang X."/>
            <person name="Kearney S.M."/>
            <person name="Perrotta A.R."/>
            <person name="Berdy B."/>
            <person name="Zhao S."/>
            <person name="Lieberman T.D."/>
            <person name="Swanson P.K."/>
            <person name="Smith M."/>
            <person name="Roesemann S."/>
            <person name="Alexander J.E."/>
            <person name="Rich S.A."/>
            <person name="Livny J."/>
            <person name="Vlamakis H."/>
            <person name="Clish C."/>
            <person name="Bullock K."/>
            <person name="Deik A."/>
            <person name="Scott J."/>
            <person name="Pierce K.A."/>
            <person name="Xavier R.J."/>
            <person name="Alm E.J."/>
        </authorList>
    </citation>
    <scope>NUCLEOTIDE SEQUENCE [LARGE SCALE GENOMIC DNA]</scope>
    <source>
        <strain evidence="3 8">BIOML-A10</strain>
        <strain evidence="2 7">BIOML-A11</strain>
        <strain evidence="4 6">BIOML-A32</strain>
    </source>
</reference>
<dbReference type="EMBL" id="WKMW01000017">
    <property type="protein sequence ID" value="MRY85815.1"/>
    <property type="molecule type" value="Genomic_DNA"/>
</dbReference>
<evidence type="ECO:0000313" key="3">
    <source>
        <dbReference type="EMBL" id="MRZ07928.1"/>
    </source>
</evidence>